<organism evidence="9 10">
    <name type="scientific">Echinostoma caproni</name>
    <dbReference type="NCBI Taxonomy" id="27848"/>
    <lineage>
        <taxon>Eukaryota</taxon>
        <taxon>Metazoa</taxon>
        <taxon>Spiralia</taxon>
        <taxon>Lophotrochozoa</taxon>
        <taxon>Platyhelminthes</taxon>
        <taxon>Trematoda</taxon>
        <taxon>Digenea</taxon>
        <taxon>Plagiorchiida</taxon>
        <taxon>Echinostomata</taxon>
        <taxon>Echinostomatoidea</taxon>
        <taxon>Echinostomatidae</taxon>
        <taxon>Echinostoma</taxon>
    </lineage>
</organism>
<dbReference type="SUPFAM" id="SSF53383">
    <property type="entry name" value="PLP-dependent transferases"/>
    <property type="match status" value="1"/>
</dbReference>
<evidence type="ECO:0000256" key="7">
    <source>
        <dbReference type="ARBA" id="ARBA00029853"/>
    </source>
</evidence>
<reference evidence="9 10" key="1">
    <citation type="submission" date="2018-11" db="EMBL/GenBank/DDBJ databases">
        <authorList>
            <consortium name="Pathogen Informatics"/>
        </authorList>
    </citation>
    <scope>NUCLEOTIDE SEQUENCE [LARGE SCALE GENOMIC DNA]</scope>
    <source>
        <strain evidence="9 10">Egypt</strain>
    </source>
</reference>
<dbReference type="GO" id="GO:0004123">
    <property type="term" value="F:cystathionine gamma-lyase activity"/>
    <property type="evidence" value="ECO:0007669"/>
    <property type="project" value="TreeGrafter"/>
</dbReference>
<evidence type="ECO:0000256" key="6">
    <source>
        <dbReference type="ARBA" id="ARBA00023192"/>
    </source>
</evidence>
<dbReference type="UniPathway" id="UPA00136">
    <property type="reaction ID" value="UER00202"/>
</dbReference>
<dbReference type="InterPro" id="IPR000277">
    <property type="entry name" value="Cys/Met-Metab_PyrdxlP-dep_enz"/>
</dbReference>
<dbReference type="GO" id="GO:0005737">
    <property type="term" value="C:cytoplasm"/>
    <property type="evidence" value="ECO:0007669"/>
    <property type="project" value="TreeGrafter"/>
</dbReference>
<evidence type="ECO:0000256" key="8">
    <source>
        <dbReference type="RuleBase" id="RU362118"/>
    </source>
</evidence>
<dbReference type="InterPro" id="IPR015424">
    <property type="entry name" value="PyrdxlP-dep_Trfase"/>
</dbReference>
<dbReference type="OrthoDB" id="3512640at2759"/>
<dbReference type="InterPro" id="IPR015422">
    <property type="entry name" value="PyrdxlP-dep_Trfase_small"/>
</dbReference>
<accession>A0A3P8GIY3</accession>
<dbReference type="EC" id="4.4.1.1" evidence="4"/>
<comment type="cofactor">
    <cofactor evidence="1 8">
        <name>pyridoxal 5'-phosphate</name>
        <dbReference type="ChEBI" id="CHEBI:597326"/>
    </cofactor>
</comment>
<comment type="similarity">
    <text evidence="3 8">Belongs to the trans-sulfuration enzymes family.</text>
</comment>
<dbReference type="PANTHER" id="PTHR11808:SF15">
    <property type="entry name" value="CYSTATHIONINE GAMMA-LYASE"/>
    <property type="match status" value="1"/>
</dbReference>
<dbReference type="Pfam" id="PF01053">
    <property type="entry name" value="Cys_Met_Meta_PP"/>
    <property type="match status" value="1"/>
</dbReference>
<evidence type="ECO:0000256" key="1">
    <source>
        <dbReference type="ARBA" id="ARBA00001933"/>
    </source>
</evidence>
<dbReference type="Gene3D" id="3.40.640.10">
    <property type="entry name" value="Type I PLP-dependent aspartate aminotransferase-like (Major domain)"/>
    <property type="match status" value="1"/>
</dbReference>
<evidence type="ECO:0000256" key="3">
    <source>
        <dbReference type="ARBA" id="ARBA00009077"/>
    </source>
</evidence>
<keyword evidence="10" id="KW-1185">Reference proteome</keyword>
<keyword evidence="6" id="KW-0198">Cysteine biosynthesis</keyword>
<evidence type="ECO:0000256" key="5">
    <source>
        <dbReference type="ARBA" id="ARBA00022898"/>
    </source>
</evidence>
<dbReference type="AlphaFoldDB" id="A0A3P8GIY3"/>
<evidence type="ECO:0000313" key="10">
    <source>
        <dbReference type="Proteomes" id="UP000272942"/>
    </source>
</evidence>
<keyword evidence="6" id="KW-0028">Amino-acid biosynthesis</keyword>
<dbReference type="GO" id="GO:0019346">
    <property type="term" value="P:transsulfuration"/>
    <property type="evidence" value="ECO:0007669"/>
    <property type="project" value="InterPro"/>
</dbReference>
<dbReference type="EMBL" id="UZAN01051491">
    <property type="protein sequence ID" value="VDP88937.1"/>
    <property type="molecule type" value="Genomic_DNA"/>
</dbReference>
<name>A0A3P8GIY3_9TREM</name>
<proteinExistence type="inferred from homology"/>
<evidence type="ECO:0000256" key="4">
    <source>
        <dbReference type="ARBA" id="ARBA00012085"/>
    </source>
</evidence>
<comment type="pathway">
    <text evidence="2">Amino-acid biosynthesis; L-cysteine biosynthesis; L-cysteine from L-homocysteine and L-serine: step 2/2.</text>
</comment>
<evidence type="ECO:0000313" key="9">
    <source>
        <dbReference type="EMBL" id="VDP88937.1"/>
    </source>
</evidence>
<dbReference type="GO" id="GO:0019343">
    <property type="term" value="P:cysteine biosynthetic process via cystathionine"/>
    <property type="evidence" value="ECO:0007669"/>
    <property type="project" value="TreeGrafter"/>
</dbReference>
<dbReference type="Gene3D" id="3.90.1150.10">
    <property type="entry name" value="Aspartate Aminotransferase, domain 1"/>
    <property type="match status" value="1"/>
</dbReference>
<evidence type="ECO:0000256" key="2">
    <source>
        <dbReference type="ARBA" id="ARBA00005038"/>
    </source>
</evidence>
<dbReference type="Proteomes" id="UP000272942">
    <property type="component" value="Unassembled WGS sequence"/>
</dbReference>
<gene>
    <name evidence="9" type="ORF">ECPE_LOCUS11773</name>
</gene>
<dbReference type="GO" id="GO:0030170">
    <property type="term" value="F:pyridoxal phosphate binding"/>
    <property type="evidence" value="ECO:0007669"/>
    <property type="project" value="InterPro"/>
</dbReference>
<protein>
    <recommendedName>
        <fullName evidence="4">cystathionine gamma-lyase</fullName>
        <ecNumber evidence="4">4.4.1.1</ecNumber>
    </recommendedName>
    <alternativeName>
        <fullName evidence="7">Gamma-cystathionase</fullName>
    </alternativeName>
</protein>
<dbReference type="PANTHER" id="PTHR11808">
    <property type="entry name" value="TRANS-SULFURATION ENZYME FAMILY MEMBER"/>
    <property type="match status" value="1"/>
</dbReference>
<keyword evidence="5 8" id="KW-0663">Pyridoxal phosphate</keyword>
<sequence>MYHFTAAICRWVLFKKTFIQNLIFICGRYLRTVANKAGITYTMVDMRDEVLFRQALQPNTRLVLLETPSNPLMRLVDIEQIVRVTREYNKDILVAVDNTFMTPYFQRPLDHGADISWHSLTKYMNGHADVVMGAVITKNNIDLPKKLAYLQLAGGAVPSPFDCYMCLRGIRTLAVRMQAHMRSALIVALMLERHPCVERVIHPVTQNGFSQPQIQSGLKGKLVEARQRLGLRDQLIGYILPFTPEEFTSATKQEEGQFTDQDLRYLDVTPGASLRQREMPFEFIRLLPLVCWPKLHLHRLSKTSSRSISFAHRFKVSQP</sequence>
<dbReference type="InterPro" id="IPR015421">
    <property type="entry name" value="PyrdxlP-dep_Trfase_major"/>
</dbReference>